<evidence type="ECO:0000313" key="1">
    <source>
        <dbReference type="EMBL" id="SDG47577.1"/>
    </source>
</evidence>
<evidence type="ECO:0000313" key="2">
    <source>
        <dbReference type="Proteomes" id="UP000198972"/>
    </source>
</evidence>
<protein>
    <submittedName>
        <fullName evidence="1">Thioredoxin</fullName>
    </submittedName>
</protein>
<dbReference type="SUPFAM" id="SSF52833">
    <property type="entry name" value="Thioredoxin-like"/>
    <property type="match status" value="1"/>
</dbReference>
<keyword evidence="2" id="KW-1185">Reference proteome</keyword>
<dbReference type="AlphaFoldDB" id="A0A1G7UJA6"/>
<dbReference type="EMBL" id="FNBG01000046">
    <property type="protein sequence ID" value="SDG47577.1"/>
    <property type="molecule type" value="Genomic_DNA"/>
</dbReference>
<dbReference type="Proteomes" id="UP000198972">
    <property type="component" value="Unassembled WGS sequence"/>
</dbReference>
<accession>A0A1G7UJA6</accession>
<dbReference type="Gene3D" id="3.40.30.10">
    <property type="entry name" value="Glutaredoxin"/>
    <property type="match status" value="1"/>
</dbReference>
<proteinExistence type="predicted"/>
<dbReference type="Pfam" id="PF14595">
    <property type="entry name" value="Thioredoxin_9"/>
    <property type="match status" value="1"/>
</dbReference>
<name>A0A1G7UJA6_9BACL</name>
<gene>
    <name evidence="1" type="ORF">SAMN04488542_1468</name>
</gene>
<reference evidence="1 2" key="1">
    <citation type="submission" date="2016-10" db="EMBL/GenBank/DDBJ databases">
        <authorList>
            <person name="de Groot N.N."/>
        </authorList>
    </citation>
    <scope>NUCLEOTIDE SEQUENCE [LARGE SCALE GENOMIC DNA]</scope>
    <source>
        <strain evidence="1 2">DSM 28129</strain>
    </source>
</reference>
<sequence length="188" mass="21418">MSLNVADKYGKGISPRQFMDGMRQNKEAFEAWYEGFVWKNEEDREFFESLNFRDDIRVLILAAEWCGDVVRSVPVVFRALETSGFTTEVLILEDHQDVMDHFLTMGGRAVPIVIFADTGGHVLGYWGPRPAHVQQLMIQFKQENPDREAPDYNEKIAVVRQEMAKKYEEGAGVNGSVVSELRDKISGL</sequence>
<dbReference type="InterPro" id="IPR036249">
    <property type="entry name" value="Thioredoxin-like_sf"/>
</dbReference>
<dbReference type="STRING" id="670482.SAMN04488542_1468"/>
<dbReference type="RefSeq" id="WP_091236221.1">
    <property type="nucleotide sequence ID" value="NZ_FNBG01000046.1"/>
</dbReference>
<dbReference type="OrthoDB" id="6120799at2"/>
<organism evidence="1 2">
    <name type="scientific">Fontibacillus panacisegetis</name>
    <dbReference type="NCBI Taxonomy" id="670482"/>
    <lineage>
        <taxon>Bacteria</taxon>
        <taxon>Bacillati</taxon>
        <taxon>Bacillota</taxon>
        <taxon>Bacilli</taxon>
        <taxon>Bacillales</taxon>
        <taxon>Paenibacillaceae</taxon>
        <taxon>Fontibacillus</taxon>
    </lineage>
</organism>